<dbReference type="GO" id="GO:0005737">
    <property type="term" value="C:cytoplasm"/>
    <property type="evidence" value="ECO:0007669"/>
    <property type="project" value="TreeGrafter"/>
</dbReference>
<dbReference type="RefSeq" id="WP_073070956.1">
    <property type="nucleotide sequence ID" value="NZ_FQXN01000001.1"/>
</dbReference>
<proteinExistence type="inferred from homology"/>
<evidence type="ECO:0000313" key="10">
    <source>
        <dbReference type="EMBL" id="SHH16699.1"/>
    </source>
</evidence>
<evidence type="ECO:0000256" key="5">
    <source>
        <dbReference type="ARBA" id="ARBA00034115"/>
    </source>
</evidence>
<feature type="active site" description="Proton donor" evidence="8">
    <location>
        <position position="325"/>
    </location>
</feature>
<reference evidence="11" key="1">
    <citation type="submission" date="2016-11" db="EMBL/GenBank/DDBJ databases">
        <authorList>
            <person name="Varghese N."/>
            <person name="Submissions S."/>
        </authorList>
    </citation>
    <scope>NUCLEOTIDE SEQUENCE [LARGE SCALE GENOMIC DNA]</scope>
    <source>
        <strain evidence="11">DSM 15807</strain>
    </source>
</reference>
<evidence type="ECO:0000259" key="9">
    <source>
        <dbReference type="Pfam" id="PF02784"/>
    </source>
</evidence>
<evidence type="ECO:0000256" key="6">
    <source>
        <dbReference type="ARBA" id="ARBA00034138"/>
    </source>
</evidence>
<keyword evidence="3 8" id="KW-0663">Pyridoxal phosphate</keyword>
<evidence type="ECO:0000256" key="2">
    <source>
        <dbReference type="ARBA" id="ARBA00008872"/>
    </source>
</evidence>
<sequence>MDKILVNKVLKKLATKYGTPLLVMDLEVIKENYKKLINSIENSKVYYAIKANSHVEIIKTLKKLGSHFDVASRGEIEKLLSLGVSPKMMSFGNTIKKSSDIEFAYKNGVKMFAVDSEMEIEKIAKYAPGSDIYVRISTNGMENDADWPLTRKFGTSVDHAIQLVEYAYNNGLNPIGVSFHVGSQNYNPNNWRVAIREVSVVFEEARRKGIEMNMVNTGGGMPIKYSKEIPSIEEISEVINQSVRDYLGENITVIVEPGRSMVGNAGVMIASVILRSKKGEENWIYTDVGVFHGLTETIQNIRYEISVVGKEFVESKQFVLAGPTCDSVDVMYYDAKLPKNTTIGDLVVFYNTGAYTTEYGTNFNGISSPEVIFQNGLLLKQNLEYAVEEILKQSEKYDML</sequence>
<dbReference type="Pfam" id="PF02784">
    <property type="entry name" value="Orn_Arg_deC_N"/>
    <property type="match status" value="1"/>
</dbReference>
<dbReference type="InterPro" id="IPR022644">
    <property type="entry name" value="De-COase2_N"/>
</dbReference>
<dbReference type="PANTHER" id="PTHR11482">
    <property type="entry name" value="ARGININE/DIAMINOPIMELATE/ORNITHINE DECARBOXYLASE"/>
    <property type="match status" value="1"/>
</dbReference>
<dbReference type="EMBL" id="FQXN01000001">
    <property type="protein sequence ID" value="SHH16699.1"/>
    <property type="molecule type" value="Genomic_DNA"/>
</dbReference>
<dbReference type="PRINTS" id="PR01179">
    <property type="entry name" value="ODADCRBXLASE"/>
</dbReference>
<comment type="similarity">
    <text evidence="2">Belongs to the Orn/Lys/Arg decarboxylase class-II family.</text>
</comment>
<dbReference type="AlphaFoldDB" id="A0A1M5QSL0"/>
<dbReference type="SUPFAM" id="SSF50621">
    <property type="entry name" value="Alanine racemase C-terminal domain-like"/>
    <property type="match status" value="1"/>
</dbReference>
<evidence type="ECO:0000256" key="1">
    <source>
        <dbReference type="ARBA" id="ARBA00001933"/>
    </source>
</evidence>
<evidence type="ECO:0000256" key="4">
    <source>
        <dbReference type="ARBA" id="ARBA00023239"/>
    </source>
</evidence>
<dbReference type="InterPro" id="IPR022653">
    <property type="entry name" value="De-COase2_pyr-phos_BS"/>
</dbReference>
<dbReference type="InterPro" id="IPR029066">
    <property type="entry name" value="PLP-binding_barrel"/>
</dbReference>
<dbReference type="GO" id="GO:0033387">
    <property type="term" value="P:putrescine biosynthetic process from arginine, via ornithine"/>
    <property type="evidence" value="ECO:0007669"/>
    <property type="project" value="TreeGrafter"/>
</dbReference>
<comment type="catalytic activity">
    <reaction evidence="7">
        <text>L-ornithine + H(+) = putrescine + CO2</text>
        <dbReference type="Rhea" id="RHEA:22964"/>
        <dbReference type="ChEBI" id="CHEBI:15378"/>
        <dbReference type="ChEBI" id="CHEBI:16526"/>
        <dbReference type="ChEBI" id="CHEBI:46911"/>
        <dbReference type="ChEBI" id="CHEBI:326268"/>
        <dbReference type="EC" id="4.1.1.17"/>
    </reaction>
</comment>
<feature type="modified residue" description="N6-(pyridoxal phosphate)lysine" evidence="8">
    <location>
        <position position="50"/>
    </location>
</feature>
<evidence type="ECO:0000256" key="3">
    <source>
        <dbReference type="ARBA" id="ARBA00022898"/>
    </source>
</evidence>
<dbReference type="PRINTS" id="PR01182">
    <property type="entry name" value="ORNDCRBXLASE"/>
</dbReference>
<comment type="pathway">
    <text evidence="5">Amine and polyamine biosynthesis; putrescine biosynthesis via L-ornithine pathway; putrescine from L-ornithine: step 1/1.</text>
</comment>
<dbReference type="CDD" id="cd00622">
    <property type="entry name" value="PLPDE_III_ODC"/>
    <property type="match status" value="1"/>
</dbReference>
<dbReference type="FunFam" id="3.20.20.10:FF:000008">
    <property type="entry name" value="Ornithine decarboxylase"/>
    <property type="match status" value="1"/>
</dbReference>
<comment type="cofactor">
    <cofactor evidence="1 8">
        <name>pyridoxal 5'-phosphate</name>
        <dbReference type="ChEBI" id="CHEBI:597326"/>
    </cofactor>
</comment>
<dbReference type="Gene3D" id="3.20.20.10">
    <property type="entry name" value="Alanine racemase"/>
    <property type="match status" value="1"/>
</dbReference>
<dbReference type="PROSITE" id="PS00878">
    <property type="entry name" value="ODR_DC_2_1"/>
    <property type="match status" value="1"/>
</dbReference>
<dbReference type="Gene3D" id="2.40.37.10">
    <property type="entry name" value="Lyase, Ornithine Decarboxylase, Chain A, domain 1"/>
    <property type="match status" value="1"/>
</dbReference>
<dbReference type="OrthoDB" id="9802241at2"/>
<evidence type="ECO:0000313" key="11">
    <source>
        <dbReference type="Proteomes" id="UP000242592"/>
    </source>
</evidence>
<dbReference type="InterPro" id="IPR009006">
    <property type="entry name" value="Ala_racemase/Decarboxylase_C"/>
</dbReference>
<gene>
    <name evidence="10" type="ORF">SAMN02745199_0102</name>
</gene>
<protein>
    <recommendedName>
        <fullName evidence="6">ornithine decarboxylase</fullName>
        <ecNumber evidence="6">4.1.1.17</ecNumber>
    </recommendedName>
</protein>
<dbReference type="SUPFAM" id="SSF51419">
    <property type="entry name" value="PLP-binding barrel"/>
    <property type="match status" value="1"/>
</dbReference>
<evidence type="ECO:0000256" key="8">
    <source>
        <dbReference type="PIRSR" id="PIRSR600183-50"/>
    </source>
</evidence>
<keyword evidence="11" id="KW-1185">Reference proteome</keyword>
<dbReference type="GO" id="GO:0004586">
    <property type="term" value="F:ornithine decarboxylase activity"/>
    <property type="evidence" value="ECO:0007669"/>
    <property type="project" value="UniProtKB-EC"/>
</dbReference>
<name>A0A1M5QSL0_9BACT</name>
<organism evidence="10 11">
    <name type="scientific">Thermosipho atlanticus DSM 15807</name>
    <dbReference type="NCBI Taxonomy" id="1123380"/>
    <lineage>
        <taxon>Bacteria</taxon>
        <taxon>Thermotogati</taxon>
        <taxon>Thermotogota</taxon>
        <taxon>Thermotogae</taxon>
        <taxon>Thermotogales</taxon>
        <taxon>Fervidobacteriaceae</taxon>
        <taxon>Thermosipho</taxon>
    </lineage>
</organism>
<dbReference type="InterPro" id="IPR002433">
    <property type="entry name" value="Orn_de-COase"/>
</dbReference>
<evidence type="ECO:0000256" key="7">
    <source>
        <dbReference type="ARBA" id="ARBA00049127"/>
    </source>
</evidence>
<accession>A0A1M5QSL0</accession>
<dbReference type="EC" id="4.1.1.17" evidence="6"/>
<keyword evidence="4" id="KW-0456">Lyase</keyword>
<dbReference type="Proteomes" id="UP000242592">
    <property type="component" value="Unassembled WGS sequence"/>
</dbReference>
<dbReference type="InterPro" id="IPR000183">
    <property type="entry name" value="Orn/DAP/Arg_de-COase"/>
</dbReference>
<feature type="domain" description="Orn/DAP/Arg decarboxylase 2 N-terminal" evidence="9">
    <location>
        <begin position="28"/>
        <end position="262"/>
    </location>
</feature>
<dbReference type="PANTHER" id="PTHR11482:SF6">
    <property type="entry name" value="ORNITHINE DECARBOXYLASE 1-RELATED"/>
    <property type="match status" value="1"/>
</dbReference>
<dbReference type="STRING" id="1123380.SAMN02745199_0102"/>